<keyword evidence="1" id="KW-1133">Transmembrane helix</keyword>
<gene>
    <name evidence="2" type="ORF">CWE22_07990</name>
</gene>
<dbReference type="RefSeq" id="WP_169930798.1">
    <property type="nucleotide sequence ID" value="NZ_PIPR01000001.1"/>
</dbReference>
<proteinExistence type="predicted"/>
<comment type="caution">
    <text evidence="2">The sequence shown here is derived from an EMBL/GenBank/DDBJ whole genome shotgun (WGS) entry which is preliminary data.</text>
</comment>
<evidence type="ECO:0000313" key="2">
    <source>
        <dbReference type="EMBL" id="RUO42074.1"/>
    </source>
</evidence>
<accession>A0A7Z6ZVE0</accession>
<dbReference type="PANTHER" id="PTHR31876:SF26">
    <property type="entry name" value="PROTEIN LIKE COV 2"/>
    <property type="match status" value="1"/>
</dbReference>
<dbReference type="InterPro" id="IPR007462">
    <property type="entry name" value="COV1-like"/>
</dbReference>
<keyword evidence="1" id="KW-0812">Transmembrane</keyword>
<dbReference type="AlphaFoldDB" id="A0A7Z6ZVE0"/>
<keyword evidence="1" id="KW-0472">Membrane</keyword>
<protein>
    <recommendedName>
        <fullName evidence="4">DUF502 domain-containing protein</fullName>
    </recommendedName>
</protein>
<reference evidence="3" key="1">
    <citation type="journal article" date="2018" name="Front. Microbiol.">
        <title>Genome-Based Analysis Reveals the Taxonomy and Diversity of the Family Idiomarinaceae.</title>
        <authorList>
            <person name="Liu Y."/>
            <person name="Lai Q."/>
            <person name="Shao Z."/>
        </authorList>
    </citation>
    <scope>NUCLEOTIDE SEQUENCE [LARGE SCALE GENOMIC DNA]</scope>
    <source>
        <strain evidence="3">KYW314</strain>
    </source>
</reference>
<dbReference type="EMBL" id="PIPR01000001">
    <property type="protein sequence ID" value="RUO42074.1"/>
    <property type="molecule type" value="Genomic_DNA"/>
</dbReference>
<evidence type="ECO:0000256" key="1">
    <source>
        <dbReference type="SAM" id="Phobius"/>
    </source>
</evidence>
<dbReference type="Pfam" id="PF04367">
    <property type="entry name" value="DUF502"/>
    <property type="match status" value="1"/>
</dbReference>
<sequence>MKNAIQHLLKGLAILLPIVVTIAVVHWLLVTIETWLRPLWVAILGDQFYFPGLAFVSFLVIAAIIGFSARWTFINQFWMLPGKIMEQMPLLRSLYGTITDIFDLMGGEHFAEESVVLVTLPGSELRLLGIVTKKSGDKDDRLSNLLRDEEIAVFLPMAYNVGGYMIMVPTSSVEPVDMSPADAMQLTISAGIGKSRNFPSSPRKEK</sequence>
<dbReference type="PANTHER" id="PTHR31876">
    <property type="entry name" value="COV-LIKE PROTEIN 1"/>
    <property type="match status" value="1"/>
</dbReference>
<organism evidence="2 3">
    <name type="scientific">Pseudidiomarina aestuarii</name>
    <dbReference type="NCBI Taxonomy" id="624146"/>
    <lineage>
        <taxon>Bacteria</taxon>
        <taxon>Pseudomonadati</taxon>
        <taxon>Pseudomonadota</taxon>
        <taxon>Gammaproteobacteria</taxon>
        <taxon>Alteromonadales</taxon>
        <taxon>Idiomarinaceae</taxon>
        <taxon>Pseudidiomarina</taxon>
    </lineage>
</organism>
<feature type="transmembrane region" description="Helical" evidence="1">
    <location>
        <begin position="48"/>
        <end position="69"/>
    </location>
</feature>
<evidence type="ECO:0008006" key="4">
    <source>
        <dbReference type="Google" id="ProtNLM"/>
    </source>
</evidence>
<feature type="transmembrane region" description="Helical" evidence="1">
    <location>
        <begin position="12"/>
        <end position="36"/>
    </location>
</feature>
<evidence type="ECO:0000313" key="3">
    <source>
        <dbReference type="Proteomes" id="UP000287766"/>
    </source>
</evidence>
<keyword evidence="3" id="KW-1185">Reference proteome</keyword>
<name>A0A7Z6ZVE0_9GAMM</name>
<dbReference type="Proteomes" id="UP000287766">
    <property type="component" value="Unassembled WGS sequence"/>
</dbReference>